<dbReference type="Proteomes" id="UP000032309">
    <property type="component" value="Unassembled WGS sequence"/>
</dbReference>
<name>A0ABQ0K1B8_9BACT</name>
<dbReference type="Pfam" id="PF06252">
    <property type="entry name" value="GemA"/>
    <property type="match status" value="1"/>
</dbReference>
<dbReference type="InterPro" id="IPR009363">
    <property type="entry name" value="Phage_Mu_Gp16"/>
</dbReference>
<keyword evidence="2" id="KW-1185">Reference proteome</keyword>
<dbReference type="RefSeq" id="WP_052564812.1">
    <property type="nucleotide sequence ID" value="NZ_BAFN01000001.1"/>
</dbReference>
<reference evidence="2" key="1">
    <citation type="journal article" date="2015" name="Genome Announc.">
        <title>Draft Genome Sequence of an Anaerobic Ammonium-Oxidizing Bacterium, "Candidatus Brocadia sinica".</title>
        <authorList>
            <person name="Oshiki M."/>
            <person name="Shinyako-Hata K."/>
            <person name="Satoh H."/>
            <person name="Okabe S."/>
        </authorList>
    </citation>
    <scope>NUCLEOTIDE SEQUENCE [LARGE SCALE GENOMIC DNA]</scope>
    <source>
        <strain evidence="2">JPN1</strain>
    </source>
</reference>
<sequence length="154" mass="17408">MAKGITKAQKAKIWTKAQEIGMAEEQLRDLVRWISGQDSTRELTKRQGIKLIDVMEGKRSVFENNPLNPPLLRGTILTSKKDKKIIGRFVPLATPGQLSFIENLKKEAGWDDEHLTNFIRKRFSKDILDKLGGNEAGVVITVLKRAKKKLVTEV</sequence>
<proteinExistence type="predicted"/>
<protein>
    <recommendedName>
        <fullName evidence="3">DUF1018 domain-containing protein</fullName>
    </recommendedName>
</protein>
<accession>A0ABQ0K1B8</accession>
<comment type="caution">
    <text evidence="1">The sequence shown here is derived from an EMBL/GenBank/DDBJ whole genome shotgun (WGS) entry which is preliminary data.</text>
</comment>
<evidence type="ECO:0000313" key="1">
    <source>
        <dbReference type="EMBL" id="GAN34864.1"/>
    </source>
</evidence>
<gene>
    <name evidence="1" type="ORF">BROSI_A3408</name>
</gene>
<evidence type="ECO:0000313" key="2">
    <source>
        <dbReference type="Proteomes" id="UP000032309"/>
    </source>
</evidence>
<dbReference type="EMBL" id="BAFN01000001">
    <property type="protein sequence ID" value="GAN34864.1"/>
    <property type="molecule type" value="Genomic_DNA"/>
</dbReference>
<organism evidence="1 2">
    <name type="scientific">Candidatus Brocadia sinica JPN1</name>
    <dbReference type="NCBI Taxonomy" id="1197129"/>
    <lineage>
        <taxon>Bacteria</taxon>
        <taxon>Pseudomonadati</taxon>
        <taxon>Planctomycetota</taxon>
        <taxon>Candidatus Brocadiia</taxon>
        <taxon>Candidatus Brocadiales</taxon>
        <taxon>Candidatus Brocadiaceae</taxon>
        <taxon>Candidatus Brocadia</taxon>
    </lineage>
</organism>
<evidence type="ECO:0008006" key="3">
    <source>
        <dbReference type="Google" id="ProtNLM"/>
    </source>
</evidence>